<dbReference type="EMBL" id="JAAOAM010000096">
    <property type="protein sequence ID" value="KAF5548654.1"/>
    <property type="molecule type" value="Genomic_DNA"/>
</dbReference>
<evidence type="ECO:0000313" key="3">
    <source>
        <dbReference type="Proteomes" id="UP000522262"/>
    </source>
</evidence>
<organism evidence="2 3">
    <name type="scientific">Fusarium mexicanum</name>
    <dbReference type="NCBI Taxonomy" id="751941"/>
    <lineage>
        <taxon>Eukaryota</taxon>
        <taxon>Fungi</taxon>
        <taxon>Dikarya</taxon>
        <taxon>Ascomycota</taxon>
        <taxon>Pezizomycotina</taxon>
        <taxon>Sordariomycetes</taxon>
        <taxon>Hypocreomycetidae</taxon>
        <taxon>Hypocreales</taxon>
        <taxon>Nectriaceae</taxon>
        <taxon>Fusarium</taxon>
        <taxon>Fusarium fujikuroi species complex</taxon>
    </lineage>
</organism>
<evidence type="ECO:0000259" key="1">
    <source>
        <dbReference type="Pfam" id="PF00753"/>
    </source>
</evidence>
<protein>
    <recommendedName>
        <fullName evidence="1">Metallo-beta-lactamase domain-containing protein</fullName>
    </recommendedName>
</protein>
<dbReference type="Pfam" id="PF00753">
    <property type="entry name" value="Lactamase_B"/>
    <property type="match status" value="1"/>
</dbReference>
<dbReference type="InterPro" id="IPR001279">
    <property type="entry name" value="Metallo-B-lactamas"/>
</dbReference>
<proteinExistence type="predicted"/>
<reference evidence="2 3" key="1">
    <citation type="submission" date="2020-05" db="EMBL/GenBank/DDBJ databases">
        <title>Identification and distribution of gene clusters putatively required for synthesis of sphingolipid metabolism inhibitors in phylogenetically diverse species of the filamentous fungus Fusarium.</title>
        <authorList>
            <person name="Kim H.-S."/>
            <person name="Busman M."/>
            <person name="Brown D.W."/>
            <person name="Divon H."/>
            <person name="Uhlig S."/>
            <person name="Proctor R.H."/>
        </authorList>
    </citation>
    <scope>NUCLEOTIDE SEQUENCE [LARGE SCALE GENOMIC DNA]</scope>
    <source>
        <strain evidence="2 3">NRRL 53147</strain>
    </source>
</reference>
<dbReference type="AlphaFoldDB" id="A0A8H5J4G0"/>
<accession>A0A8H5J4G0</accession>
<dbReference type="Proteomes" id="UP000522262">
    <property type="component" value="Unassembled WGS sequence"/>
</dbReference>
<dbReference type="Gene3D" id="3.60.15.10">
    <property type="entry name" value="Ribonuclease Z/Hydroxyacylglutathione hydrolase-like"/>
    <property type="match status" value="1"/>
</dbReference>
<sequence>MNDYSPRLHVIYAGRGDAMYIEWTDRTDKKHIVLLDGGPLKYQAIPKRSEESKGPRPGGNAAPYSKYLFAAGQRIWKTRFADKDTDKFEPNIIINSHPHDDHLAGLLALLRFAGTDFEYEGIHVDFPTKAKSIVNWKVSTTGLPTAHTINPDGDDQNLQSILMRTVPGKMKVGGTMYFTGDSVGYRIAEMFKNTPPGMLSIYKIQHHGSLRNTRIQDQIVTIKRTVGQEAVLRTWLNRLTDTKGPSWKLQAGVRELEAVLVLKFREM</sequence>
<feature type="domain" description="Metallo-beta-lactamase" evidence="1">
    <location>
        <begin position="77"/>
        <end position="185"/>
    </location>
</feature>
<dbReference type="SUPFAM" id="SSF56281">
    <property type="entry name" value="Metallo-hydrolase/oxidoreductase"/>
    <property type="match status" value="1"/>
</dbReference>
<comment type="caution">
    <text evidence="2">The sequence shown here is derived from an EMBL/GenBank/DDBJ whole genome shotgun (WGS) entry which is preliminary data.</text>
</comment>
<name>A0A8H5J4G0_9HYPO</name>
<dbReference type="InterPro" id="IPR036866">
    <property type="entry name" value="RibonucZ/Hydroxyglut_hydro"/>
</dbReference>
<gene>
    <name evidence="2" type="ORF">FMEXI_4657</name>
</gene>
<keyword evidence="3" id="KW-1185">Reference proteome</keyword>
<evidence type="ECO:0000313" key="2">
    <source>
        <dbReference type="EMBL" id="KAF5548654.1"/>
    </source>
</evidence>